<dbReference type="PANTHER" id="PTHR32039">
    <property type="entry name" value="MAGNESIUM-CHELATASE SUBUNIT CHLI"/>
    <property type="match status" value="1"/>
</dbReference>
<dbReference type="Pfam" id="PF13541">
    <property type="entry name" value="ChlI"/>
    <property type="match status" value="1"/>
</dbReference>
<comment type="similarity">
    <text evidence="1">Belongs to the Mg-chelatase subunits D/I family. ComM subfamily.</text>
</comment>
<evidence type="ECO:0000313" key="5">
    <source>
        <dbReference type="EMBL" id="PLT54556.1"/>
    </source>
</evidence>
<dbReference type="InterPro" id="IPR003593">
    <property type="entry name" value="AAA+_ATPase"/>
</dbReference>
<dbReference type="InterPro" id="IPR014721">
    <property type="entry name" value="Ribsml_uS5_D2-typ_fold_subgr"/>
</dbReference>
<evidence type="ECO:0000313" key="6">
    <source>
        <dbReference type="Proteomes" id="UP000234849"/>
    </source>
</evidence>
<dbReference type="InterPro" id="IPR000523">
    <property type="entry name" value="Mg_chelatse_chII-like_cat_dom"/>
</dbReference>
<sequence>MSFCSVLSAAVIGLRVEFIHVEADVSNGLPVFHMVGYLSSEVKEAAERVRTAIRNSGVSFPAKRTIVNLAPANVRKRGASFDLPIAVAVMIALGCQISEGVRHTLFIGELGLDGSVLEVPGVLPIVLEAKKAGVKRCIVPEANEAEGALVKGIEIIGVKHLKQITKILSGERKKEKARNQAKKQTVKNPQPDFSEMQGQAAVKRAAEIAVAGGHNLLLIGPPGSGKTMAAERIAGILPPLTLEESMEITKIYSIMGLLDEKEPLIQSRPFRSVHHTATRAALAGGGMIPTPGEITLAHGGVLFLDELPEFSKSVIEVLRQPLEEHQMRIARTHGNYVFPADFILIAAMNPCPCGCYPDMQKCTCTPVQIQNYLGRISQPFLDRIDLCVEAPRVEYDSLVEKKAQESSEAIRQRVCEVRNLQRMRYGGTKVNARLDSRETEEFCRLGEPEKEVMKQAFAAFGFTARTYHKVLKVARTIADLDGSQEILKQHLCEAIGYRTPDKKYWKR</sequence>
<protein>
    <submittedName>
        <fullName evidence="5">Magnesium chelatase</fullName>
    </submittedName>
    <submittedName>
        <fullName evidence="4">YifB family Mg chelatase-like AAA ATPase</fullName>
    </submittedName>
</protein>
<dbReference type="CDD" id="cd00009">
    <property type="entry name" value="AAA"/>
    <property type="match status" value="1"/>
</dbReference>
<gene>
    <name evidence="5" type="ORF">CDL18_09800</name>
    <name evidence="4" type="ORF">G4993_05780</name>
</gene>
<accession>A0A2N5P556</accession>
<dbReference type="InterPro" id="IPR045006">
    <property type="entry name" value="CHLI-like"/>
</dbReference>
<dbReference type="PANTHER" id="PTHR32039:SF7">
    <property type="entry name" value="COMPETENCE PROTEIN COMM"/>
    <property type="match status" value="1"/>
</dbReference>
<reference evidence="4" key="2">
    <citation type="journal article" date="2020" name="Cell Host Microbe">
        <title>Functional and Genomic Variation between Human-Derived Isolates of Lachnospiraceae Reveals Inter- and Intra-Species Diversity.</title>
        <authorList>
            <person name="Sorbara M.T."/>
            <person name="Littmann E.R."/>
            <person name="Fontana E."/>
            <person name="Moody T.U."/>
            <person name="Kohout C.E."/>
            <person name="Gjonbalaj M."/>
            <person name="Eaton V."/>
            <person name="Seok R."/>
            <person name="Leiner I.M."/>
            <person name="Pamer E.G."/>
        </authorList>
    </citation>
    <scope>NUCLEOTIDE SEQUENCE</scope>
    <source>
        <strain evidence="4">MSK.15.32</strain>
    </source>
</reference>
<evidence type="ECO:0000259" key="3">
    <source>
        <dbReference type="SMART" id="SM00382"/>
    </source>
</evidence>
<feature type="domain" description="AAA+ ATPase" evidence="3">
    <location>
        <begin position="212"/>
        <end position="394"/>
    </location>
</feature>
<organism evidence="5 6">
    <name type="scientific">Mediterraneibacter gnavus</name>
    <name type="common">Ruminococcus gnavus</name>
    <dbReference type="NCBI Taxonomy" id="33038"/>
    <lineage>
        <taxon>Bacteria</taxon>
        <taxon>Bacillati</taxon>
        <taxon>Bacillota</taxon>
        <taxon>Clostridia</taxon>
        <taxon>Lachnospirales</taxon>
        <taxon>Lachnospiraceae</taxon>
        <taxon>Mediterraneibacter</taxon>
    </lineage>
</organism>
<name>A0A2N5P556_MEDGN</name>
<comment type="caution">
    <text evidence="5">The sequence shown here is derived from an EMBL/GenBank/DDBJ whole genome shotgun (WGS) entry which is preliminary data.</text>
</comment>
<reference evidence="4" key="3">
    <citation type="submission" date="2020-02" db="EMBL/GenBank/DDBJ databases">
        <authorList>
            <person name="Littmann E."/>
            <person name="Sorbara M."/>
        </authorList>
    </citation>
    <scope>NUCLEOTIDE SEQUENCE</scope>
    <source>
        <strain evidence="4">MSK.15.32</strain>
    </source>
</reference>
<dbReference type="RefSeq" id="WP_004843017.1">
    <property type="nucleotide sequence ID" value="NZ_CABKQB010000016.1"/>
</dbReference>
<dbReference type="Pfam" id="PF13335">
    <property type="entry name" value="Mg_chelatase_C"/>
    <property type="match status" value="1"/>
</dbReference>
<evidence type="ECO:0000256" key="1">
    <source>
        <dbReference type="ARBA" id="ARBA00006354"/>
    </source>
</evidence>
<proteinExistence type="inferred from homology"/>
<dbReference type="GO" id="GO:0005524">
    <property type="term" value="F:ATP binding"/>
    <property type="evidence" value="ECO:0007669"/>
    <property type="project" value="InterPro"/>
</dbReference>
<dbReference type="SUPFAM" id="SSF52540">
    <property type="entry name" value="P-loop containing nucleoside triphosphate hydrolases"/>
    <property type="match status" value="1"/>
</dbReference>
<reference evidence="5 6" key="1">
    <citation type="journal article" date="2017" name="Genome Med.">
        <title>A novel Ruminococcus gnavus clade enriched in inflammatory bowel disease patients.</title>
        <authorList>
            <person name="Hall A.B."/>
            <person name="Yassour M."/>
            <person name="Sauk J."/>
            <person name="Garner A."/>
            <person name="Jiang X."/>
            <person name="Arthur T."/>
            <person name="Lagoudas G.K."/>
            <person name="Vatanen T."/>
            <person name="Fornelos N."/>
            <person name="Wilson R."/>
            <person name="Bertha M."/>
            <person name="Cohen M."/>
            <person name="Garber J."/>
            <person name="Khalili H."/>
            <person name="Gevers D."/>
            <person name="Ananthakrishnan A.N."/>
            <person name="Kugathasan S."/>
            <person name="Lander E.S."/>
            <person name="Blainey P."/>
            <person name="Vlamakis H."/>
            <person name="Xavier R.J."/>
            <person name="Huttenhower C."/>
        </authorList>
    </citation>
    <scope>NUCLEOTIDE SEQUENCE [LARGE SCALE GENOMIC DNA]</scope>
    <source>
        <strain evidence="5 6">RJX1118</strain>
    </source>
</reference>
<dbReference type="Gene3D" id="3.40.50.300">
    <property type="entry name" value="P-loop containing nucleotide triphosphate hydrolases"/>
    <property type="match status" value="1"/>
</dbReference>
<dbReference type="GeneID" id="57435048"/>
<dbReference type="Proteomes" id="UP001296580">
    <property type="component" value="Unassembled WGS sequence"/>
</dbReference>
<dbReference type="Proteomes" id="UP000234849">
    <property type="component" value="Unassembled WGS sequence"/>
</dbReference>
<dbReference type="EMBL" id="JAAIRV010000007">
    <property type="protein sequence ID" value="NSI57909.1"/>
    <property type="molecule type" value="Genomic_DNA"/>
</dbReference>
<evidence type="ECO:0000313" key="4">
    <source>
        <dbReference type="EMBL" id="NSI57909.1"/>
    </source>
</evidence>
<dbReference type="InterPro" id="IPR027417">
    <property type="entry name" value="P-loop_NTPase"/>
</dbReference>
<dbReference type="Pfam" id="PF01078">
    <property type="entry name" value="Mg_chelatase"/>
    <property type="match status" value="1"/>
</dbReference>
<dbReference type="Gene3D" id="3.30.230.10">
    <property type="match status" value="1"/>
</dbReference>
<feature type="region of interest" description="Disordered" evidence="2">
    <location>
        <begin position="172"/>
        <end position="198"/>
    </location>
</feature>
<dbReference type="InterPro" id="IPR020568">
    <property type="entry name" value="Ribosomal_Su5_D2-typ_SF"/>
</dbReference>
<dbReference type="SMART" id="SM00382">
    <property type="entry name" value="AAA"/>
    <property type="match status" value="1"/>
</dbReference>
<dbReference type="NCBIfam" id="TIGR00368">
    <property type="entry name" value="YifB family Mg chelatase-like AAA ATPase"/>
    <property type="match status" value="1"/>
</dbReference>
<dbReference type="EMBL" id="NIHM01000012">
    <property type="protein sequence ID" value="PLT54556.1"/>
    <property type="molecule type" value="Genomic_DNA"/>
</dbReference>
<dbReference type="SUPFAM" id="SSF54211">
    <property type="entry name" value="Ribosomal protein S5 domain 2-like"/>
    <property type="match status" value="1"/>
</dbReference>
<dbReference type="InterPro" id="IPR025158">
    <property type="entry name" value="Mg_chelat-rel_C"/>
</dbReference>
<dbReference type="AlphaFoldDB" id="A0A2N5P556"/>
<evidence type="ECO:0000256" key="2">
    <source>
        <dbReference type="SAM" id="MobiDB-lite"/>
    </source>
</evidence>
<dbReference type="InterPro" id="IPR004482">
    <property type="entry name" value="Mg_chelat-rel"/>
</dbReference>